<sequence length="154" mass="17796">MKKETVCPECYSGGPRATPVKGARECLEKHRQYRCSRCGRLICIDVRGEKKARCFMPFGSAETALLYLRAAEVLSGKSCGIYELIYSRGDKRYRIFENAEERDTFLRKNPRVRCLRDTPVFTGARYKPPKPEQLMYPGLEQINQYLLEKDNQGD</sequence>
<dbReference type="Proteomes" id="UP000595917">
    <property type="component" value="Chromosome"/>
</dbReference>
<proteinExistence type="predicted"/>
<name>A0A7T7XPH8_9SPIR</name>
<organism evidence="1 2">
    <name type="scientific">Breznakiella homolactica</name>
    <dbReference type="NCBI Taxonomy" id="2798577"/>
    <lineage>
        <taxon>Bacteria</taxon>
        <taxon>Pseudomonadati</taxon>
        <taxon>Spirochaetota</taxon>
        <taxon>Spirochaetia</taxon>
        <taxon>Spirochaetales</taxon>
        <taxon>Breznakiellaceae</taxon>
        <taxon>Breznakiella</taxon>
    </lineage>
</organism>
<reference evidence="1" key="1">
    <citation type="submission" date="2021-01" db="EMBL/GenBank/DDBJ databases">
        <title>Description of Breznakiella homolactica.</title>
        <authorList>
            <person name="Song Y."/>
            <person name="Brune A."/>
        </authorList>
    </citation>
    <scope>NUCLEOTIDE SEQUENCE</scope>
    <source>
        <strain evidence="1">RmG30</strain>
    </source>
</reference>
<protein>
    <submittedName>
        <fullName evidence="1">Uncharacterized protein</fullName>
    </submittedName>
</protein>
<evidence type="ECO:0000313" key="2">
    <source>
        <dbReference type="Proteomes" id="UP000595917"/>
    </source>
</evidence>
<accession>A0A7T7XPH8</accession>
<dbReference type="EMBL" id="CP067089">
    <property type="protein sequence ID" value="QQO10120.1"/>
    <property type="molecule type" value="Genomic_DNA"/>
</dbReference>
<dbReference type="RefSeq" id="WP_215627424.1">
    <property type="nucleotide sequence ID" value="NZ_CP067089.2"/>
</dbReference>
<evidence type="ECO:0000313" key="1">
    <source>
        <dbReference type="EMBL" id="QQO10120.1"/>
    </source>
</evidence>
<keyword evidence="2" id="KW-1185">Reference proteome</keyword>
<dbReference type="KEGG" id="bhc:JFL75_04160"/>
<gene>
    <name evidence="1" type="ORF">JFL75_04160</name>
</gene>
<dbReference type="AlphaFoldDB" id="A0A7T7XPH8"/>